<proteinExistence type="predicted"/>
<organism evidence="2 3">
    <name type="scientific">Cryoendolithus antarcticus</name>
    <dbReference type="NCBI Taxonomy" id="1507870"/>
    <lineage>
        <taxon>Eukaryota</taxon>
        <taxon>Fungi</taxon>
        <taxon>Dikarya</taxon>
        <taxon>Ascomycota</taxon>
        <taxon>Pezizomycotina</taxon>
        <taxon>Dothideomycetes</taxon>
        <taxon>Dothideomycetidae</taxon>
        <taxon>Cladosporiales</taxon>
        <taxon>Cladosporiaceae</taxon>
        <taxon>Cryoendolithus</taxon>
    </lineage>
</organism>
<sequence length="99" mass="10587">MPDIWPRAMSDMPMINVTEPRTVVTDLTDIAMANLEAGDTGIANTSTSRTENLTNKSSNPGIDTVSADSRAGDSDAHSFYTSLQSRAQIVRSIGSARRA</sequence>
<dbReference type="EMBL" id="NAJO01000047">
    <property type="protein sequence ID" value="OQN98263.1"/>
    <property type="molecule type" value="Genomic_DNA"/>
</dbReference>
<feature type="compositionally biased region" description="Polar residues" evidence="1">
    <location>
        <begin position="42"/>
        <end position="61"/>
    </location>
</feature>
<keyword evidence="3" id="KW-1185">Reference proteome</keyword>
<evidence type="ECO:0000313" key="2">
    <source>
        <dbReference type="EMBL" id="OQN98263.1"/>
    </source>
</evidence>
<protein>
    <submittedName>
        <fullName evidence="2">Uncharacterized protein</fullName>
    </submittedName>
</protein>
<gene>
    <name evidence="2" type="ORF">B0A48_15539</name>
</gene>
<dbReference type="InParanoid" id="A0A1V8SGQ1"/>
<name>A0A1V8SGQ1_9PEZI</name>
<evidence type="ECO:0000256" key="1">
    <source>
        <dbReference type="SAM" id="MobiDB-lite"/>
    </source>
</evidence>
<accession>A0A1V8SGQ1</accession>
<evidence type="ECO:0000313" key="3">
    <source>
        <dbReference type="Proteomes" id="UP000192596"/>
    </source>
</evidence>
<dbReference type="AlphaFoldDB" id="A0A1V8SGQ1"/>
<dbReference type="Proteomes" id="UP000192596">
    <property type="component" value="Unassembled WGS sequence"/>
</dbReference>
<comment type="caution">
    <text evidence="2">The sequence shown here is derived from an EMBL/GenBank/DDBJ whole genome shotgun (WGS) entry which is preliminary data.</text>
</comment>
<feature type="region of interest" description="Disordered" evidence="1">
    <location>
        <begin position="41"/>
        <end position="75"/>
    </location>
</feature>
<reference evidence="3" key="1">
    <citation type="submission" date="2017-03" db="EMBL/GenBank/DDBJ databases">
        <title>Genomes of endolithic fungi from Antarctica.</title>
        <authorList>
            <person name="Coleine C."/>
            <person name="Masonjones S."/>
            <person name="Stajich J.E."/>
        </authorList>
    </citation>
    <scope>NUCLEOTIDE SEQUENCE [LARGE SCALE GENOMIC DNA]</scope>
    <source>
        <strain evidence="3">CCFEE 5527</strain>
    </source>
</reference>